<dbReference type="AlphaFoldDB" id="A0AAV7NJ92"/>
<comment type="caution">
    <text evidence="1">The sequence shown here is derived from an EMBL/GenBank/DDBJ whole genome shotgun (WGS) entry which is preliminary data.</text>
</comment>
<organism evidence="1 2">
    <name type="scientific">Pleurodeles waltl</name>
    <name type="common">Iberian ribbed newt</name>
    <dbReference type="NCBI Taxonomy" id="8319"/>
    <lineage>
        <taxon>Eukaryota</taxon>
        <taxon>Metazoa</taxon>
        <taxon>Chordata</taxon>
        <taxon>Craniata</taxon>
        <taxon>Vertebrata</taxon>
        <taxon>Euteleostomi</taxon>
        <taxon>Amphibia</taxon>
        <taxon>Batrachia</taxon>
        <taxon>Caudata</taxon>
        <taxon>Salamandroidea</taxon>
        <taxon>Salamandridae</taxon>
        <taxon>Pleurodelinae</taxon>
        <taxon>Pleurodeles</taxon>
    </lineage>
</organism>
<accession>A0AAV7NJ92</accession>
<keyword evidence="2" id="KW-1185">Reference proteome</keyword>
<name>A0AAV7NJ92_PLEWA</name>
<evidence type="ECO:0000313" key="2">
    <source>
        <dbReference type="Proteomes" id="UP001066276"/>
    </source>
</evidence>
<sequence length="304" mass="33435">MRSCGPRVPGLGGRQEVTGMFGTKFRAHAAQNQWQCSRGPPGLRWGGVCRVPGLQGLGAAYHLACGVRDWARTKGPPSGLDSGLACEPGGFWYCCTYWIEWLRARGATFCAGMWSCCVSSQGPGVMGPQPVCLGLWSRTDGRLESRRRSLEVLLVILIEESWRLHSYNILGFCCALVPVLTCYCWRVWQPFDFLASLDTELLRSGVLRIPFWWSFAVWNLSGRPVASSVCSSMGRHRRTEASHGNTMEHYTTRVALPQRTARSEVSGDVADVPLSVGEPLRAELLAAIQGSQVALEGKIESVDK</sequence>
<proteinExistence type="predicted"/>
<gene>
    <name evidence="1" type="ORF">NDU88_003403</name>
</gene>
<protein>
    <submittedName>
        <fullName evidence="1">Uncharacterized protein</fullName>
    </submittedName>
</protein>
<reference evidence="1" key="1">
    <citation type="journal article" date="2022" name="bioRxiv">
        <title>Sequencing and chromosome-scale assembly of the giantPleurodeles waltlgenome.</title>
        <authorList>
            <person name="Brown T."/>
            <person name="Elewa A."/>
            <person name="Iarovenko S."/>
            <person name="Subramanian E."/>
            <person name="Araus A.J."/>
            <person name="Petzold A."/>
            <person name="Susuki M."/>
            <person name="Suzuki K.-i.T."/>
            <person name="Hayashi T."/>
            <person name="Toyoda A."/>
            <person name="Oliveira C."/>
            <person name="Osipova E."/>
            <person name="Leigh N.D."/>
            <person name="Simon A."/>
            <person name="Yun M.H."/>
        </authorList>
    </citation>
    <scope>NUCLEOTIDE SEQUENCE</scope>
    <source>
        <strain evidence="1">20211129_DDA</strain>
        <tissue evidence="1">Liver</tissue>
    </source>
</reference>
<dbReference type="Proteomes" id="UP001066276">
    <property type="component" value="Chromosome 8"/>
</dbReference>
<evidence type="ECO:0000313" key="1">
    <source>
        <dbReference type="EMBL" id="KAJ1115177.1"/>
    </source>
</evidence>
<dbReference type="EMBL" id="JANPWB010000012">
    <property type="protein sequence ID" value="KAJ1115177.1"/>
    <property type="molecule type" value="Genomic_DNA"/>
</dbReference>